<sequence length="29" mass="3070">MAESLIEVMSSEAEGDDLVVRRGVGHVPS</sequence>
<keyword evidence="2" id="KW-1185">Reference proteome</keyword>
<comment type="caution">
    <text evidence="1">The sequence shown here is derived from an EMBL/GenBank/DDBJ whole genome shotgun (WGS) entry which is preliminary data.</text>
</comment>
<proteinExistence type="predicted"/>
<reference evidence="1 2" key="1">
    <citation type="submission" date="2024-07" db="EMBL/GenBank/DDBJ databases">
        <title>Mealworm larvae gut microbial communities from Newark, Delaware, USA.</title>
        <authorList>
            <person name="Blenner M."/>
        </authorList>
    </citation>
    <scope>NUCLEOTIDE SEQUENCE [LARGE SCALE GENOMIC DNA]</scope>
    <source>
        <strain evidence="1 2">UD i117</strain>
    </source>
</reference>
<accession>A0ABV4EH15</accession>
<organism evidence="1 2">
    <name type="scientific">Brevibacterium epidermidis</name>
    <dbReference type="NCBI Taxonomy" id="1698"/>
    <lineage>
        <taxon>Bacteria</taxon>
        <taxon>Bacillati</taxon>
        <taxon>Actinomycetota</taxon>
        <taxon>Actinomycetes</taxon>
        <taxon>Micrococcales</taxon>
        <taxon>Brevibacteriaceae</taxon>
        <taxon>Brevibacterium</taxon>
    </lineage>
</organism>
<dbReference type="Proteomes" id="UP001565435">
    <property type="component" value="Unassembled WGS sequence"/>
</dbReference>
<dbReference type="EMBL" id="JBGBYS010000003">
    <property type="protein sequence ID" value="MEY9257668.1"/>
    <property type="molecule type" value="Genomic_DNA"/>
</dbReference>
<evidence type="ECO:0000313" key="1">
    <source>
        <dbReference type="EMBL" id="MEY9257668.1"/>
    </source>
</evidence>
<name>A0ABV4EH15_BREEP</name>
<gene>
    <name evidence="1" type="ORF">ABH903_000678</name>
</gene>
<evidence type="ECO:0000313" key="2">
    <source>
        <dbReference type="Proteomes" id="UP001565435"/>
    </source>
</evidence>
<protein>
    <submittedName>
        <fullName evidence="1">Uncharacterized protein</fullName>
    </submittedName>
</protein>